<dbReference type="InterPro" id="IPR029058">
    <property type="entry name" value="AB_hydrolase_fold"/>
</dbReference>
<dbReference type="SUPFAM" id="SSF53474">
    <property type="entry name" value="alpha/beta-Hydrolases"/>
    <property type="match status" value="1"/>
</dbReference>
<comment type="caution">
    <text evidence="4">The sequence shown here is derived from an EMBL/GenBank/DDBJ whole genome shotgun (WGS) entry which is preliminary data.</text>
</comment>
<evidence type="ECO:0000313" key="4">
    <source>
        <dbReference type="EMBL" id="EQA38125.1"/>
    </source>
</evidence>
<evidence type="ECO:0000259" key="3">
    <source>
        <dbReference type="Pfam" id="PF00561"/>
    </source>
</evidence>
<sequence length="306" mass="35686">MTFEGNMETANENIGKLERNYFESGGYRLAYTKRDNNKGKALLLLHGFMDSSETFLFQEDFLSENFDLYRFDYRGHGDSEWLREGFYHFMLPLVDTQSFISKHLPEKFHILGHSMGGGLGSRIAGILPERVESLVCLEGFSSLQNPEKERKRFRSWLETWESGLAGKERKRQKSFRSIEEAALRLSPVYPRLPKERLLRIAAYLTKPVDDGYIWKSDPAYKNGPPVFISPQFTRYLWETIACPVLVVYGKETHLPLDDREEVFSHIRNLEYFELEDAGHNMHHDRPEDLAVILNDFYRKLNTGIKS</sequence>
<dbReference type="InterPro" id="IPR000073">
    <property type="entry name" value="AB_hydrolase_1"/>
</dbReference>
<dbReference type="Proteomes" id="UP000018719">
    <property type="component" value="Unassembled WGS sequence"/>
</dbReference>
<evidence type="ECO:0000256" key="1">
    <source>
        <dbReference type="ARBA" id="ARBA00008645"/>
    </source>
</evidence>
<proteinExistence type="inferred from homology"/>
<organism evidence="4 5">
    <name type="scientific">Leptospira inadai serovar Lyme str. 10</name>
    <dbReference type="NCBI Taxonomy" id="1049790"/>
    <lineage>
        <taxon>Bacteria</taxon>
        <taxon>Pseudomonadati</taxon>
        <taxon>Spirochaetota</taxon>
        <taxon>Spirochaetia</taxon>
        <taxon>Leptospirales</taxon>
        <taxon>Leptospiraceae</taxon>
        <taxon>Leptospira</taxon>
    </lineage>
</organism>
<feature type="domain" description="AB hydrolase-1" evidence="3">
    <location>
        <begin position="41"/>
        <end position="286"/>
    </location>
</feature>
<dbReference type="GO" id="GO:0016020">
    <property type="term" value="C:membrane"/>
    <property type="evidence" value="ECO:0007669"/>
    <property type="project" value="TreeGrafter"/>
</dbReference>
<dbReference type="PANTHER" id="PTHR43798:SF14">
    <property type="entry name" value="SERINE HYDROLASE-LIKE PROTEIN DDB_G0286239"/>
    <property type="match status" value="1"/>
</dbReference>
<evidence type="ECO:0000313" key="5">
    <source>
        <dbReference type="Proteomes" id="UP000018719"/>
    </source>
</evidence>
<dbReference type="GO" id="GO:0016787">
    <property type="term" value="F:hydrolase activity"/>
    <property type="evidence" value="ECO:0007669"/>
    <property type="project" value="UniProtKB-KW"/>
</dbReference>
<dbReference type="Gene3D" id="3.40.50.1820">
    <property type="entry name" value="alpha/beta hydrolase"/>
    <property type="match status" value="1"/>
</dbReference>
<dbReference type="STRING" id="1049790.LEP1GSC047_4388"/>
<accession>V6HMK1</accession>
<reference evidence="4 5" key="1">
    <citation type="submission" date="2013-05" db="EMBL/GenBank/DDBJ databases">
        <authorList>
            <person name="Harkins D.M."/>
            <person name="Durkin A.S."/>
            <person name="Brinkac L.M."/>
            <person name="Haft D.H."/>
            <person name="Selengut J.D."/>
            <person name="Sanka R."/>
            <person name="DePew J."/>
            <person name="Purushe J."/>
            <person name="Hartskeerl R.A."/>
            <person name="Ahmed A."/>
            <person name="van der Linden H."/>
            <person name="Goris M.G.A."/>
            <person name="Vinetz J.M."/>
            <person name="Sutton G.G."/>
            <person name="Nierman W.C."/>
            <person name="Fouts D.E."/>
        </authorList>
    </citation>
    <scope>NUCLEOTIDE SEQUENCE [LARGE SCALE GENOMIC DNA]</scope>
    <source>
        <strain evidence="4 5">10</strain>
    </source>
</reference>
<keyword evidence="2" id="KW-0378">Hydrolase</keyword>
<comment type="similarity">
    <text evidence="1">Belongs to the AB hydrolase superfamily.</text>
</comment>
<name>V6HMK1_9LEPT</name>
<protein>
    <submittedName>
        <fullName evidence="4">Putative lysophospholipase</fullName>
    </submittedName>
</protein>
<dbReference type="PANTHER" id="PTHR43798">
    <property type="entry name" value="MONOACYLGLYCEROL LIPASE"/>
    <property type="match status" value="1"/>
</dbReference>
<evidence type="ECO:0000256" key="2">
    <source>
        <dbReference type="ARBA" id="ARBA00022801"/>
    </source>
</evidence>
<dbReference type="InterPro" id="IPR050266">
    <property type="entry name" value="AB_hydrolase_sf"/>
</dbReference>
<dbReference type="EMBL" id="AHMM02000015">
    <property type="protein sequence ID" value="EQA38125.1"/>
    <property type="molecule type" value="Genomic_DNA"/>
</dbReference>
<dbReference type="Pfam" id="PF00561">
    <property type="entry name" value="Abhydrolase_1"/>
    <property type="match status" value="1"/>
</dbReference>
<gene>
    <name evidence="4" type="ORF">LEP1GSC047_4388</name>
</gene>
<dbReference type="AlphaFoldDB" id="V6HMK1"/>